<evidence type="ECO:0000256" key="1">
    <source>
        <dbReference type="SAM" id="SignalP"/>
    </source>
</evidence>
<proteinExistence type="predicted"/>
<dbReference type="SUPFAM" id="SSF50156">
    <property type="entry name" value="PDZ domain-like"/>
    <property type="match status" value="1"/>
</dbReference>
<dbReference type="AlphaFoldDB" id="A0A4R4UNK9"/>
<feature type="domain" description="PDZ" evidence="2">
    <location>
        <begin position="165"/>
        <end position="257"/>
    </location>
</feature>
<dbReference type="EMBL" id="SMKO01000250">
    <property type="protein sequence ID" value="TDC88419.1"/>
    <property type="molecule type" value="Genomic_DNA"/>
</dbReference>
<dbReference type="Proteomes" id="UP000295258">
    <property type="component" value="Unassembled WGS sequence"/>
</dbReference>
<dbReference type="InterPro" id="IPR041489">
    <property type="entry name" value="PDZ_6"/>
</dbReference>
<dbReference type="Gene3D" id="3.90.226.10">
    <property type="entry name" value="2-enoyl-CoA Hydratase, Chain A, domain 1"/>
    <property type="match status" value="1"/>
</dbReference>
<dbReference type="PROSITE" id="PS50106">
    <property type="entry name" value="PDZ"/>
    <property type="match status" value="1"/>
</dbReference>
<dbReference type="GO" id="GO:0006508">
    <property type="term" value="P:proteolysis"/>
    <property type="evidence" value="ECO:0007669"/>
    <property type="project" value="InterPro"/>
</dbReference>
<name>A0A4R4UNK9_9ACTN</name>
<keyword evidence="1" id="KW-0732">Signal</keyword>
<dbReference type="PANTHER" id="PTHR32060:SF30">
    <property type="entry name" value="CARBOXY-TERMINAL PROCESSING PROTEASE CTPA"/>
    <property type="match status" value="1"/>
</dbReference>
<comment type="caution">
    <text evidence="3">The sequence shown here is derived from an EMBL/GenBank/DDBJ whole genome shotgun (WGS) entry which is preliminary data.</text>
</comment>
<dbReference type="InterPro" id="IPR005151">
    <property type="entry name" value="Tail-specific_protease"/>
</dbReference>
<dbReference type="SMART" id="SM00245">
    <property type="entry name" value="TSPc"/>
    <property type="match status" value="1"/>
</dbReference>
<dbReference type="InterPro" id="IPR001478">
    <property type="entry name" value="PDZ"/>
</dbReference>
<sequence length="474" mass="49296">MRGRSAKRRAAVASAGVASALLLSGWAAPAAGQPAQAPAVRAAASTADACTPGQPPESPELKPTTPETLEQVYRCILANSYAGSAMDHRDLLAAGFAAFTQELHRRGIDQADVTTPPMSGDRDRDWQAFIDVYERVEADGDVQQALAAAVVNGMVASLDDNHAKWVRPEPGEDGPRGLGISVSGARRTNLDPAATEPLFVTEVIGDSPAARSGVRPGDVIVSVDGAPPFLGGTLSEGVISRLSATDGEPVRLTLRDPASGRERTVSVEFGPLDPPPLKASGKVVDGDVGYVELPGFYRGSADDTLAEVERLRADKELRGLVLDLRGNIGGGTNEVSRLLGAFAHGKITSYQCDVHDECTATRTDDSVPLLGLPLVVLIDRACVSAGDDFSAAVKGLGIAPLVGTRTAGFVAGSAMTYLLNDGSVLAMPSLHHRGPHGELINTIGVPADHQAPMTPRDLSAGRDPALAKALTLLK</sequence>
<evidence type="ECO:0000313" key="3">
    <source>
        <dbReference type="EMBL" id="TDC88419.1"/>
    </source>
</evidence>
<evidence type="ECO:0000313" key="4">
    <source>
        <dbReference type="Proteomes" id="UP000295258"/>
    </source>
</evidence>
<dbReference type="GO" id="GO:0004175">
    <property type="term" value="F:endopeptidase activity"/>
    <property type="evidence" value="ECO:0007669"/>
    <property type="project" value="TreeGrafter"/>
</dbReference>
<dbReference type="Pfam" id="PF17820">
    <property type="entry name" value="PDZ_6"/>
    <property type="match status" value="1"/>
</dbReference>
<dbReference type="Gene3D" id="2.30.42.10">
    <property type="match status" value="1"/>
</dbReference>
<feature type="signal peptide" evidence="1">
    <location>
        <begin position="1"/>
        <end position="30"/>
    </location>
</feature>
<dbReference type="RefSeq" id="WP_132606053.1">
    <property type="nucleotide sequence ID" value="NZ_SMKO01000250.1"/>
</dbReference>
<dbReference type="Pfam" id="PF03572">
    <property type="entry name" value="Peptidase_S41"/>
    <property type="match status" value="1"/>
</dbReference>
<reference evidence="3 4" key="1">
    <citation type="submission" date="2019-03" db="EMBL/GenBank/DDBJ databases">
        <title>Draft genome sequences of novel Actinobacteria.</title>
        <authorList>
            <person name="Sahin N."/>
            <person name="Ay H."/>
            <person name="Saygin H."/>
        </authorList>
    </citation>
    <scope>NUCLEOTIDE SEQUENCE [LARGE SCALE GENOMIC DNA]</scope>
    <source>
        <strain evidence="3 4">KC310</strain>
    </source>
</reference>
<dbReference type="GO" id="GO:0008236">
    <property type="term" value="F:serine-type peptidase activity"/>
    <property type="evidence" value="ECO:0007669"/>
    <property type="project" value="InterPro"/>
</dbReference>
<dbReference type="SUPFAM" id="SSF52096">
    <property type="entry name" value="ClpP/crotonase"/>
    <property type="match status" value="1"/>
</dbReference>
<gene>
    <name evidence="3" type="ORF">E1292_45705</name>
</gene>
<dbReference type="GO" id="GO:0007165">
    <property type="term" value="P:signal transduction"/>
    <property type="evidence" value="ECO:0007669"/>
    <property type="project" value="TreeGrafter"/>
</dbReference>
<feature type="chain" id="PRO_5020621498" evidence="1">
    <location>
        <begin position="31"/>
        <end position="474"/>
    </location>
</feature>
<organism evidence="3 4">
    <name type="scientific">Nonomuraea deserti</name>
    <dbReference type="NCBI Taxonomy" id="1848322"/>
    <lineage>
        <taxon>Bacteria</taxon>
        <taxon>Bacillati</taxon>
        <taxon>Actinomycetota</taxon>
        <taxon>Actinomycetes</taxon>
        <taxon>Streptosporangiales</taxon>
        <taxon>Streptosporangiaceae</taxon>
        <taxon>Nonomuraea</taxon>
    </lineage>
</organism>
<protein>
    <submittedName>
        <fullName evidence="3">PDZ domain-containing protein</fullName>
    </submittedName>
</protein>
<dbReference type="SMART" id="SM00228">
    <property type="entry name" value="PDZ"/>
    <property type="match status" value="1"/>
</dbReference>
<dbReference type="PANTHER" id="PTHR32060">
    <property type="entry name" value="TAIL-SPECIFIC PROTEASE"/>
    <property type="match status" value="1"/>
</dbReference>
<keyword evidence="4" id="KW-1185">Reference proteome</keyword>
<dbReference type="InterPro" id="IPR029045">
    <property type="entry name" value="ClpP/crotonase-like_dom_sf"/>
</dbReference>
<evidence type="ECO:0000259" key="2">
    <source>
        <dbReference type="PROSITE" id="PS50106"/>
    </source>
</evidence>
<dbReference type="InterPro" id="IPR036034">
    <property type="entry name" value="PDZ_sf"/>
</dbReference>
<accession>A0A4R4UNK9</accession>
<dbReference type="GO" id="GO:0030288">
    <property type="term" value="C:outer membrane-bounded periplasmic space"/>
    <property type="evidence" value="ECO:0007669"/>
    <property type="project" value="TreeGrafter"/>
</dbReference>